<dbReference type="RefSeq" id="WP_323691601.1">
    <property type="nucleotide sequence ID" value="NZ_CP116341.1"/>
</dbReference>
<organism evidence="1 2">
    <name type="scientific">Sporosarcina jeotgali</name>
    <dbReference type="NCBI Taxonomy" id="3020056"/>
    <lineage>
        <taxon>Bacteria</taxon>
        <taxon>Bacillati</taxon>
        <taxon>Bacillota</taxon>
        <taxon>Bacilli</taxon>
        <taxon>Bacillales</taxon>
        <taxon>Caryophanaceae</taxon>
        <taxon>Sporosarcina</taxon>
    </lineage>
</organism>
<reference evidence="1 2" key="1">
    <citation type="submission" date="2023-01" db="EMBL/GenBank/DDBJ databases">
        <title>Sporosarcina sp. nov., isolated from Korean tranditional fermented seafood 'Jeotgal'.</title>
        <authorList>
            <person name="Yang A.-I."/>
        </authorList>
    </citation>
    <scope>NUCLEOTIDE SEQUENCE [LARGE SCALE GENOMIC DNA]</scope>
    <source>
        <strain evidence="1 2">B2O-1</strain>
    </source>
</reference>
<accession>A0ABZ0KVL0</accession>
<name>A0ABZ0KVL0_9BACL</name>
<dbReference type="EMBL" id="CP116341">
    <property type="protein sequence ID" value="WOV83913.1"/>
    <property type="molecule type" value="Genomic_DNA"/>
</dbReference>
<gene>
    <name evidence="1" type="ORF">PGH26_13670</name>
</gene>
<evidence type="ECO:0000313" key="2">
    <source>
        <dbReference type="Proteomes" id="UP001303532"/>
    </source>
</evidence>
<evidence type="ECO:0000313" key="1">
    <source>
        <dbReference type="EMBL" id="WOV83913.1"/>
    </source>
</evidence>
<protein>
    <submittedName>
        <fullName evidence="1">Uncharacterized protein</fullName>
    </submittedName>
</protein>
<proteinExistence type="predicted"/>
<dbReference type="Proteomes" id="UP001303532">
    <property type="component" value="Chromosome"/>
</dbReference>
<keyword evidence="2" id="KW-1185">Reference proteome</keyword>
<sequence length="91" mass="10533">MQLQVHTNPNIVHPTLVASKRNDYIQLTVKCPKCGQRHNHGPGEGWRVSDCFNRKTGKKMASISYYLEIDWSVPAHKKLKQRYDKLISERG</sequence>